<feature type="transmembrane region" description="Helical" evidence="5">
    <location>
        <begin position="31"/>
        <end position="51"/>
    </location>
</feature>
<evidence type="ECO:0000256" key="1">
    <source>
        <dbReference type="ARBA" id="ARBA00004370"/>
    </source>
</evidence>
<dbReference type="GO" id="GO:0008381">
    <property type="term" value="F:mechanosensitive monoatomic ion channel activity"/>
    <property type="evidence" value="ECO:0007669"/>
    <property type="project" value="InterPro"/>
</dbReference>
<evidence type="ECO:0000259" key="6">
    <source>
        <dbReference type="Pfam" id="PF00924"/>
    </source>
</evidence>
<comment type="caution">
    <text evidence="7">The sequence shown here is derived from an EMBL/GenBank/DDBJ whole genome shotgun (WGS) entry which is preliminary data.</text>
</comment>
<keyword evidence="3 5" id="KW-1133">Transmembrane helix</keyword>
<dbReference type="SUPFAM" id="SSF50182">
    <property type="entry name" value="Sm-like ribonucleoproteins"/>
    <property type="match status" value="1"/>
</dbReference>
<evidence type="ECO:0000256" key="3">
    <source>
        <dbReference type="ARBA" id="ARBA00022989"/>
    </source>
</evidence>
<dbReference type="Gene3D" id="1.10.287.1260">
    <property type="match status" value="1"/>
</dbReference>
<dbReference type="InterPro" id="IPR045275">
    <property type="entry name" value="MscS_archaea/bacteria_type"/>
</dbReference>
<gene>
    <name evidence="7" type="ORF">ACD_80C00211G0010</name>
</gene>
<protein>
    <recommendedName>
        <fullName evidence="6">Mechanosensitive ion channel MscS domain-containing protein</fullName>
    </recommendedName>
</protein>
<evidence type="ECO:0000313" key="7">
    <source>
        <dbReference type="EMBL" id="EKD24549.1"/>
    </source>
</evidence>
<organism evidence="7">
    <name type="scientific">uncultured bacterium</name>
    <name type="common">gcode 4</name>
    <dbReference type="NCBI Taxonomy" id="1234023"/>
    <lineage>
        <taxon>Bacteria</taxon>
        <taxon>environmental samples</taxon>
    </lineage>
</organism>
<dbReference type="Pfam" id="PF00924">
    <property type="entry name" value="MS_channel_2nd"/>
    <property type="match status" value="1"/>
</dbReference>
<proteinExistence type="predicted"/>
<keyword evidence="2 5" id="KW-0812">Transmembrane</keyword>
<evidence type="ECO:0000256" key="5">
    <source>
        <dbReference type="SAM" id="Phobius"/>
    </source>
</evidence>
<name>K1YGT0_9BACT</name>
<dbReference type="AlphaFoldDB" id="K1YGT0"/>
<accession>K1YGT0</accession>
<dbReference type="EMBL" id="AMFJ01036218">
    <property type="protein sequence ID" value="EKD24549.1"/>
    <property type="molecule type" value="Genomic_DNA"/>
</dbReference>
<dbReference type="InterPro" id="IPR023408">
    <property type="entry name" value="MscS_beta-dom_sf"/>
</dbReference>
<dbReference type="InterPro" id="IPR006685">
    <property type="entry name" value="MscS_channel_2nd"/>
</dbReference>
<evidence type="ECO:0000256" key="2">
    <source>
        <dbReference type="ARBA" id="ARBA00022692"/>
    </source>
</evidence>
<comment type="subcellular location">
    <subcellularLocation>
        <location evidence="1">Membrane</location>
    </subcellularLocation>
</comment>
<dbReference type="PANTHER" id="PTHR30221:SF1">
    <property type="entry name" value="SMALL-CONDUCTANCE MECHANOSENSITIVE CHANNEL"/>
    <property type="match status" value="1"/>
</dbReference>
<dbReference type="Gene3D" id="2.30.30.60">
    <property type="match status" value="1"/>
</dbReference>
<evidence type="ECO:0000256" key="4">
    <source>
        <dbReference type="ARBA" id="ARBA00023136"/>
    </source>
</evidence>
<sequence>MTRYMNTLGSTVSNAKETFLDTLVRLYQNPFVSKIISIILAIMIVFVLLAFSKMMASYIKNKITKGFVLKGNKSVENVSSLIGDIIFYALAMFSFYVSFSIVGIDIGLILWGISIGVGFAFRTTLTNLISGIMIFSTKEYEPGSIVYIKLGKQEILGKIEEVNMKDTIIRAFDFRRIVIPNSKFVNSLIKTYSLESVLKLEIDLNIDINLDIEKVIDVSLAKANSYEFVIYKEYTQVLIDSFDQKVCKMKVSFCFNPNAGIPTDIMKSKVQAGLIEEYKKMAKI</sequence>
<reference evidence="7" key="1">
    <citation type="journal article" date="2012" name="Science">
        <title>Fermentation, hydrogen, and sulfur metabolism in multiple uncultivated bacterial phyla.</title>
        <authorList>
            <person name="Wrighton K.C."/>
            <person name="Thomas B.C."/>
            <person name="Sharon I."/>
            <person name="Miller C.S."/>
            <person name="Castelle C.J."/>
            <person name="VerBerkmoes N.C."/>
            <person name="Wilkins M.J."/>
            <person name="Hettich R.L."/>
            <person name="Lipton M.S."/>
            <person name="Williams K.H."/>
            <person name="Long P.E."/>
            <person name="Banfield J.F."/>
        </authorList>
    </citation>
    <scope>NUCLEOTIDE SEQUENCE [LARGE SCALE GENOMIC DNA]</scope>
</reference>
<feature type="domain" description="Mechanosensitive ion channel MscS" evidence="6">
    <location>
        <begin position="124"/>
        <end position="190"/>
    </location>
</feature>
<dbReference type="InterPro" id="IPR010920">
    <property type="entry name" value="LSM_dom_sf"/>
</dbReference>
<keyword evidence="4 5" id="KW-0472">Membrane</keyword>
<dbReference type="GO" id="GO:0016020">
    <property type="term" value="C:membrane"/>
    <property type="evidence" value="ECO:0007669"/>
    <property type="project" value="UniProtKB-SubCell"/>
</dbReference>
<feature type="transmembrane region" description="Helical" evidence="5">
    <location>
        <begin position="81"/>
        <end position="102"/>
    </location>
</feature>
<dbReference type="PANTHER" id="PTHR30221">
    <property type="entry name" value="SMALL-CONDUCTANCE MECHANOSENSITIVE CHANNEL"/>
    <property type="match status" value="1"/>
</dbReference>
<feature type="transmembrane region" description="Helical" evidence="5">
    <location>
        <begin position="108"/>
        <end position="129"/>
    </location>
</feature>